<dbReference type="InterPro" id="IPR008023">
    <property type="entry name" value="DUF748"/>
</dbReference>
<keyword evidence="1" id="KW-1133">Transmembrane helix</keyword>
<keyword evidence="1" id="KW-0472">Membrane</keyword>
<reference evidence="2" key="1">
    <citation type="submission" date="2023-03" db="EMBL/GenBank/DDBJ databases">
        <title>Edaphobacter sp.</title>
        <authorList>
            <person name="Huber K.J."/>
            <person name="Papendorf J."/>
            <person name="Pilke C."/>
            <person name="Bunk B."/>
            <person name="Sproeer C."/>
            <person name="Pester M."/>
        </authorList>
    </citation>
    <scope>NUCLEOTIDE SEQUENCE</scope>
    <source>
        <strain evidence="2">DSM 110680</strain>
    </source>
</reference>
<dbReference type="Pfam" id="PF05359">
    <property type="entry name" value="DUF748"/>
    <property type="match status" value="1"/>
</dbReference>
<dbReference type="PANTHER" id="PTHR30441:SF4">
    <property type="entry name" value="PROTEIN ASMA"/>
    <property type="match status" value="1"/>
</dbReference>
<dbReference type="EMBL" id="CP121196">
    <property type="protein sequence ID" value="XBH17393.1"/>
    <property type="molecule type" value="Genomic_DNA"/>
</dbReference>
<protein>
    <submittedName>
        <fullName evidence="2">AsmA family protein</fullName>
    </submittedName>
</protein>
<sequence length="555" mass="56305">MRKRILVIVGSVVGVLVIIALILPFVINANRFKPELESQLSSALGRPTTIGNIELALFSGGVRADDFVIADDPAFSHSPFVTAKRVNVGVDLMSLIFSKKLEVKSFTLTEPQVSLIRSRAGDWNFSTLGNSSSSQSAGGKSSATSDSSVPAISVDKLTVSNGVVILGTLSTPGKIHTYQNVELEASNLSYASQFPFTLTLKTPGNGSMKLDGKAGPINVTNTILTPLSAKLNIQKLDLALTGFVDPSTGIAGIVDLDGDLTSDGASAKLNGSLNGQKLKFTAGGSPATVPISIDYATTYFLKNGMGNLTKGDIHVGKALAQLSGDYNTSEAETTLQMKLLGQGMPVPDLEGALPAAGIALPSGASLKSGSLDLNLAINGSVDKLVITGPVNLSNAKLAGFDLKSKLGALSSFTALGKAGSGSDTVVRSLHADLRQDPGGTHAANLKIVVESIGTIAGDANLSASQQLDCKMTANLSGALGVVAAPVALLGKGKSGGGIPFSITGTASNPIFRPDLGSEVGNLAKGLGGLGSATGKGVAGSAKGLLGGVLGKKKSN</sequence>
<evidence type="ECO:0000313" key="2">
    <source>
        <dbReference type="EMBL" id="XBH17393.1"/>
    </source>
</evidence>
<accession>A0AAU7DI19</accession>
<feature type="transmembrane region" description="Helical" evidence="1">
    <location>
        <begin position="5"/>
        <end position="27"/>
    </location>
</feature>
<dbReference type="PANTHER" id="PTHR30441">
    <property type="entry name" value="DUF748 DOMAIN-CONTAINING PROTEIN"/>
    <property type="match status" value="1"/>
</dbReference>
<dbReference type="GO" id="GO:0090313">
    <property type="term" value="P:regulation of protein targeting to membrane"/>
    <property type="evidence" value="ECO:0007669"/>
    <property type="project" value="TreeGrafter"/>
</dbReference>
<gene>
    <name evidence="2" type="ORF">P8935_22865</name>
</gene>
<dbReference type="InterPro" id="IPR052894">
    <property type="entry name" value="AsmA-related"/>
</dbReference>
<organism evidence="2">
    <name type="scientific">Telmatobacter sp. DSM 110680</name>
    <dbReference type="NCBI Taxonomy" id="3036704"/>
    <lineage>
        <taxon>Bacteria</taxon>
        <taxon>Pseudomonadati</taxon>
        <taxon>Acidobacteriota</taxon>
        <taxon>Terriglobia</taxon>
        <taxon>Terriglobales</taxon>
        <taxon>Acidobacteriaceae</taxon>
        <taxon>Telmatobacter</taxon>
    </lineage>
</organism>
<dbReference type="AlphaFoldDB" id="A0AAU7DI19"/>
<keyword evidence="1" id="KW-0812">Transmembrane</keyword>
<proteinExistence type="predicted"/>
<evidence type="ECO:0000256" key="1">
    <source>
        <dbReference type="SAM" id="Phobius"/>
    </source>
</evidence>
<dbReference type="GO" id="GO:0005886">
    <property type="term" value="C:plasma membrane"/>
    <property type="evidence" value="ECO:0007669"/>
    <property type="project" value="TreeGrafter"/>
</dbReference>
<name>A0AAU7DI19_9BACT</name>
<dbReference type="RefSeq" id="WP_348262624.1">
    <property type="nucleotide sequence ID" value="NZ_CP121196.1"/>
</dbReference>